<keyword evidence="3" id="KW-0732">Signal</keyword>
<evidence type="ECO:0000313" key="5">
    <source>
        <dbReference type="Proteomes" id="UP000824156"/>
    </source>
</evidence>
<reference evidence="4" key="1">
    <citation type="journal article" date="2021" name="PeerJ">
        <title>Extensive microbial diversity within the chicken gut microbiome revealed by metagenomics and culture.</title>
        <authorList>
            <person name="Gilroy R."/>
            <person name="Ravi A."/>
            <person name="Getino M."/>
            <person name="Pursley I."/>
            <person name="Horton D.L."/>
            <person name="Alikhan N.F."/>
            <person name="Baker D."/>
            <person name="Gharbi K."/>
            <person name="Hall N."/>
            <person name="Watson M."/>
            <person name="Adriaenssens E.M."/>
            <person name="Foster-Nyarko E."/>
            <person name="Jarju S."/>
            <person name="Secka A."/>
            <person name="Antonio M."/>
            <person name="Oren A."/>
            <person name="Chaudhuri R.R."/>
            <person name="La Ragione R."/>
            <person name="Hildebrand F."/>
            <person name="Pallen M.J."/>
        </authorList>
    </citation>
    <scope>NUCLEOTIDE SEQUENCE</scope>
    <source>
        <strain evidence="4">1719</strain>
    </source>
</reference>
<sequence>MNRAIILFSLLLTFVLTSQAQRPSLPTALQNTTIDSQFYYIQILSKSQGGFKLIRPTNVEIVRSSVRDTLSKLNTEIVEIKSESELQKNQLISSQDSITTLSAALAKEKERVDNISFLGINFSKGSYHTFVWTIIIVLALAVTFLLSSFKRAKSTSTEEKKHREEIEEEMQQLRKKSLEKEQKLKRQLLDEQLKRNG</sequence>
<name>A0A9D2AZ54_9SPHI</name>
<feature type="chain" id="PRO_5038593049" description="tRNA (Guanine-N1)-methyltransferase" evidence="3">
    <location>
        <begin position="21"/>
        <end position="197"/>
    </location>
</feature>
<dbReference type="Proteomes" id="UP000824156">
    <property type="component" value="Unassembled WGS sequence"/>
</dbReference>
<reference evidence="4" key="2">
    <citation type="submission" date="2021-04" db="EMBL/GenBank/DDBJ databases">
        <authorList>
            <person name="Gilroy R."/>
        </authorList>
    </citation>
    <scope>NUCLEOTIDE SEQUENCE</scope>
    <source>
        <strain evidence="4">1719</strain>
    </source>
</reference>
<feature type="signal peptide" evidence="3">
    <location>
        <begin position="1"/>
        <end position="20"/>
    </location>
</feature>
<accession>A0A9D2AZ54</accession>
<evidence type="ECO:0000256" key="2">
    <source>
        <dbReference type="SAM" id="Phobius"/>
    </source>
</evidence>
<keyword evidence="2" id="KW-1133">Transmembrane helix</keyword>
<comment type="caution">
    <text evidence="4">The sequence shown here is derived from an EMBL/GenBank/DDBJ whole genome shotgun (WGS) entry which is preliminary data.</text>
</comment>
<evidence type="ECO:0000313" key="4">
    <source>
        <dbReference type="EMBL" id="HIX55238.1"/>
    </source>
</evidence>
<feature type="compositionally biased region" description="Basic and acidic residues" evidence="1">
    <location>
        <begin position="156"/>
        <end position="165"/>
    </location>
</feature>
<protein>
    <recommendedName>
        <fullName evidence="6">tRNA (Guanine-N1)-methyltransferase</fullName>
    </recommendedName>
</protein>
<evidence type="ECO:0000256" key="1">
    <source>
        <dbReference type="SAM" id="MobiDB-lite"/>
    </source>
</evidence>
<dbReference type="AlphaFoldDB" id="A0A9D2AZ54"/>
<feature type="region of interest" description="Disordered" evidence="1">
    <location>
        <begin position="155"/>
        <end position="174"/>
    </location>
</feature>
<dbReference type="EMBL" id="DXEZ01000260">
    <property type="protein sequence ID" value="HIX55238.1"/>
    <property type="molecule type" value="Genomic_DNA"/>
</dbReference>
<evidence type="ECO:0000256" key="3">
    <source>
        <dbReference type="SAM" id="SignalP"/>
    </source>
</evidence>
<organism evidence="4 5">
    <name type="scientific">Candidatus Sphingobacterium stercoripullorum</name>
    <dbReference type="NCBI Taxonomy" id="2838759"/>
    <lineage>
        <taxon>Bacteria</taxon>
        <taxon>Pseudomonadati</taxon>
        <taxon>Bacteroidota</taxon>
        <taxon>Sphingobacteriia</taxon>
        <taxon>Sphingobacteriales</taxon>
        <taxon>Sphingobacteriaceae</taxon>
        <taxon>Sphingobacterium</taxon>
    </lineage>
</organism>
<proteinExistence type="predicted"/>
<evidence type="ECO:0008006" key="6">
    <source>
        <dbReference type="Google" id="ProtNLM"/>
    </source>
</evidence>
<keyword evidence="2" id="KW-0472">Membrane</keyword>
<gene>
    <name evidence="4" type="ORF">H9853_09430</name>
</gene>
<keyword evidence="2" id="KW-0812">Transmembrane</keyword>
<feature type="transmembrane region" description="Helical" evidence="2">
    <location>
        <begin position="130"/>
        <end position="149"/>
    </location>
</feature>